<keyword evidence="3" id="KW-1185">Reference proteome</keyword>
<dbReference type="STRING" id="1122938.SAMN05660772_02457"/>
<dbReference type="EMBL" id="FWWV01000018">
    <property type="protein sequence ID" value="SMB85259.1"/>
    <property type="molecule type" value="Genomic_DNA"/>
</dbReference>
<dbReference type="AlphaFoldDB" id="A0A1W1UW85"/>
<organism evidence="2 3">
    <name type="scientific">Pasteurella testudinis DSM 23072</name>
    <dbReference type="NCBI Taxonomy" id="1122938"/>
    <lineage>
        <taxon>Bacteria</taxon>
        <taxon>Pseudomonadati</taxon>
        <taxon>Pseudomonadota</taxon>
        <taxon>Gammaproteobacteria</taxon>
        <taxon>Pasteurellales</taxon>
        <taxon>Pasteurellaceae</taxon>
        <taxon>Pasteurella</taxon>
    </lineage>
</organism>
<name>A0A1W1UW85_9PAST</name>
<dbReference type="Proteomes" id="UP000192408">
    <property type="component" value="Unassembled WGS sequence"/>
</dbReference>
<sequence>MNRQSEADIFVPGFDDTYLTGKKPSLLYRAGHKVGSLFSTLKRGTRAGVNAVTEEMHEQLADIANEIYLNQEMHYAEQLKALRRKYLLTGIISTFVGFIAGGIVAIISLI</sequence>
<keyword evidence="1" id="KW-0472">Membrane</keyword>
<keyword evidence="1" id="KW-1133">Transmembrane helix</keyword>
<accession>A0A1W1UW85</accession>
<keyword evidence="1" id="KW-0812">Transmembrane</keyword>
<reference evidence="3" key="1">
    <citation type="submission" date="2017-04" db="EMBL/GenBank/DDBJ databases">
        <authorList>
            <person name="Varghese N."/>
            <person name="Submissions S."/>
        </authorList>
    </citation>
    <scope>NUCLEOTIDE SEQUENCE [LARGE SCALE GENOMIC DNA]</scope>
    <source>
        <strain evidence="3">DSM 23072</strain>
    </source>
</reference>
<proteinExistence type="predicted"/>
<evidence type="ECO:0000313" key="2">
    <source>
        <dbReference type="EMBL" id="SMB85259.1"/>
    </source>
</evidence>
<gene>
    <name evidence="2" type="ORF">SAMN05660772_02457</name>
</gene>
<dbReference type="RefSeq" id="WP_084257125.1">
    <property type="nucleotide sequence ID" value="NZ_FWWV01000018.1"/>
</dbReference>
<feature type="transmembrane region" description="Helical" evidence="1">
    <location>
        <begin position="86"/>
        <end position="109"/>
    </location>
</feature>
<evidence type="ECO:0000256" key="1">
    <source>
        <dbReference type="SAM" id="Phobius"/>
    </source>
</evidence>
<evidence type="ECO:0000313" key="3">
    <source>
        <dbReference type="Proteomes" id="UP000192408"/>
    </source>
</evidence>
<protein>
    <submittedName>
        <fullName evidence="2">Uncharacterized protein</fullName>
    </submittedName>
</protein>